<dbReference type="SMART" id="SM00192">
    <property type="entry name" value="LDLa"/>
    <property type="match status" value="2"/>
</dbReference>
<sequence length="159" mass="18552">MSFLKTCYEHLTCTRDTLPMCLDWREICDGNIDCIDEEPLDEAFCYILEMNECNDKDEYRCHQGQCIPKSLFQDDPLNPDCLDRSDEIAIQTNKNFCHQDPSFRCEEQSCRVGQGEFSCGDGQYINEFESCKNGRHLAFFESILNMSQILNKWLQSRSV</sequence>
<dbReference type="EMBL" id="CAJNOO010003414">
    <property type="protein sequence ID" value="CAF1336026.1"/>
    <property type="molecule type" value="Genomic_DNA"/>
</dbReference>
<evidence type="ECO:0000313" key="4">
    <source>
        <dbReference type="Proteomes" id="UP000663882"/>
    </source>
</evidence>
<organism evidence="3 4">
    <name type="scientific">Rotaria sordida</name>
    <dbReference type="NCBI Taxonomy" id="392033"/>
    <lineage>
        <taxon>Eukaryota</taxon>
        <taxon>Metazoa</taxon>
        <taxon>Spiralia</taxon>
        <taxon>Gnathifera</taxon>
        <taxon>Rotifera</taxon>
        <taxon>Eurotatoria</taxon>
        <taxon>Bdelloidea</taxon>
        <taxon>Philodinida</taxon>
        <taxon>Philodinidae</taxon>
        <taxon>Rotaria</taxon>
    </lineage>
</organism>
<reference evidence="3" key="1">
    <citation type="submission" date="2021-02" db="EMBL/GenBank/DDBJ databases">
        <authorList>
            <person name="Nowell W R."/>
        </authorList>
    </citation>
    <scope>NUCLEOTIDE SEQUENCE</scope>
</reference>
<dbReference type="Pfam" id="PF00057">
    <property type="entry name" value="Ldl_recept_a"/>
    <property type="match status" value="1"/>
</dbReference>
<dbReference type="SUPFAM" id="SSF57424">
    <property type="entry name" value="LDL receptor-like module"/>
    <property type="match status" value="1"/>
</dbReference>
<dbReference type="OrthoDB" id="9988974at2759"/>
<proteinExistence type="predicted"/>
<accession>A0A815GAC9</accession>
<comment type="caution">
    <text evidence="3">The sequence shown here is derived from an EMBL/GenBank/DDBJ whole genome shotgun (WGS) entry which is preliminary data.</text>
</comment>
<comment type="caution">
    <text evidence="2">Lacks conserved residue(s) required for the propagation of feature annotation.</text>
</comment>
<evidence type="ECO:0000256" key="2">
    <source>
        <dbReference type="PROSITE-ProRule" id="PRU00124"/>
    </source>
</evidence>
<keyword evidence="1" id="KW-1015">Disulfide bond</keyword>
<dbReference type="CDD" id="cd00112">
    <property type="entry name" value="LDLa"/>
    <property type="match status" value="1"/>
</dbReference>
<dbReference type="InterPro" id="IPR036055">
    <property type="entry name" value="LDL_receptor-like_sf"/>
</dbReference>
<dbReference type="Proteomes" id="UP000663882">
    <property type="component" value="Unassembled WGS sequence"/>
</dbReference>
<name>A0A815GAC9_9BILA</name>
<evidence type="ECO:0000256" key="1">
    <source>
        <dbReference type="ARBA" id="ARBA00023157"/>
    </source>
</evidence>
<gene>
    <name evidence="3" type="ORF">RFH988_LOCUS31523</name>
</gene>
<dbReference type="InterPro" id="IPR002172">
    <property type="entry name" value="LDrepeatLR_classA_rpt"/>
</dbReference>
<dbReference type="AlphaFoldDB" id="A0A815GAC9"/>
<dbReference type="PROSITE" id="PS50068">
    <property type="entry name" value="LDLRA_2"/>
    <property type="match status" value="1"/>
</dbReference>
<evidence type="ECO:0000313" key="3">
    <source>
        <dbReference type="EMBL" id="CAF1336026.1"/>
    </source>
</evidence>
<dbReference type="Gene3D" id="4.10.400.10">
    <property type="entry name" value="Low-density Lipoprotein Receptor"/>
    <property type="match status" value="1"/>
</dbReference>
<protein>
    <submittedName>
        <fullName evidence="3">Uncharacterized protein</fullName>
    </submittedName>
</protein>